<dbReference type="Proteomes" id="UP001190700">
    <property type="component" value="Unassembled WGS sequence"/>
</dbReference>
<evidence type="ECO:0000256" key="1">
    <source>
        <dbReference type="SAM" id="MobiDB-lite"/>
    </source>
</evidence>
<feature type="domain" description="PiggyBac transposable element-derived protein" evidence="2">
    <location>
        <begin position="184"/>
        <end position="264"/>
    </location>
</feature>
<reference evidence="3 4" key="1">
    <citation type="journal article" date="2015" name="Genome Biol. Evol.">
        <title>Comparative Genomics of a Bacterivorous Green Alga Reveals Evolutionary Causalities and Consequences of Phago-Mixotrophic Mode of Nutrition.</title>
        <authorList>
            <person name="Burns J.A."/>
            <person name="Paasch A."/>
            <person name="Narechania A."/>
            <person name="Kim E."/>
        </authorList>
    </citation>
    <scope>NUCLEOTIDE SEQUENCE [LARGE SCALE GENOMIC DNA]</scope>
    <source>
        <strain evidence="3 4">PLY_AMNH</strain>
    </source>
</reference>
<keyword evidence="4" id="KW-1185">Reference proteome</keyword>
<accession>A0AAE0KQE1</accession>
<feature type="region of interest" description="Disordered" evidence="1">
    <location>
        <begin position="101"/>
        <end position="171"/>
    </location>
</feature>
<sequence length="288" mass="32378">MTNVTTAREREASLLVEREVKAHATAFDARYRSAAVREAEEVPEHYHGVIKKYVPGRNTATDRWEVAFTEDNSLELCSKKFLKLWIVGDWPAPLIKVVRPKKKKESVVAESDSEADGYSSDAMDTEDDEPVSPGPGLAQEGSEIDSEGEAEDSDNDDDPEEERIQEPANTQAESARIELWWVKVGRKPDSMGHELKSMVCSESRIMFAFELQEGKELDNMKKYVAEYGATCAMVLRLVEPYKNSGRILLGDSWVGSVKTCLLLSEWDVFSLLNVKTAHKCFVKNLLLQ</sequence>
<gene>
    <name evidence="3" type="ORF">CYMTET_34219</name>
</gene>
<comment type="caution">
    <text evidence="3">The sequence shown here is derived from an EMBL/GenBank/DDBJ whole genome shotgun (WGS) entry which is preliminary data.</text>
</comment>
<name>A0AAE0KQE1_9CHLO</name>
<dbReference type="EMBL" id="LGRX02021451">
    <property type="protein sequence ID" value="KAK3256655.1"/>
    <property type="molecule type" value="Genomic_DNA"/>
</dbReference>
<evidence type="ECO:0000259" key="2">
    <source>
        <dbReference type="Pfam" id="PF13843"/>
    </source>
</evidence>
<evidence type="ECO:0000313" key="3">
    <source>
        <dbReference type="EMBL" id="KAK3256655.1"/>
    </source>
</evidence>
<dbReference type="Pfam" id="PF13843">
    <property type="entry name" value="DDE_Tnp_1_7"/>
    <property type="match status" value="1"/>
</dbReference>
<dbReference type="AlphaFoldDB" id="A0AAE0KQE1"/>
<organism evidence="3 4">
    <name type="scientific">Cymbomonas tetramitiformis</name>
    <dbReference type="NCBI Taxonomy" id="36881"/>
    <lineage>
        <taxon>Eukaryota</taxon>
        <taxon>Viridiplantae</taxon>
        <taxon>Chlorophyta</taxon>
        <taxon>Pyramimonadophyceae</taxon>
        <taxon>Pyramimonadales</taxon>
        <taxon>Pyramimonadaceae</taxon>
        <taxon>Cymbomonas</taxon>
    </lineage>
</organism>
<evidence type="ECO:0000313" key="4">
    <source>
        <dbReference type="Proteomes" id="UP001190700"/>
    </source>
</evidence>
<protein>
    <recommendedName>
        <fullName evidence="2">PiggyBac transposable element-derived protein domain-containing protein</fullName>
    </recommendedName>
</protein>
<proteinExistence type="predicted"/>
<dbReference type="InterPro" id="IPR029526">
    <property type="entry name" value="PGBD"/>
</dbReference>
<feature type="compositionally biased region" description="Acidic residues" evidence="1">
    <location>
        <begin position="142"/>
        <end position="163"/>
    </location>
</feature>